<dbReference type="PANTHER" id="PTHR13520">
    <property type="entry name" value="RAD50-INTERACTING PROTEIN 1 RINT-1"/>
    <property type="match status" value="1"/>
</dbReference>
<dbReference type="GO" id="GO:0006888">
    <property type="term" value="P:endoplasmic reticulum to Golgi vesicle-mediated transport"/>
    <property type="evidence" value="ECO:0007669"/>
    <property type="project" value="InterPro"/>
</dbReference>
<dbReference type="GO" id="GO:0006890">
    <property type="term" value="P:retrograde vesicle-mediated transport, Golgi to endoplasmic reticulum"/>
    <property type="evidence" value="ECO:0007669"/>
    <property type="project" value="InterPro"/>
</dbReference>
<dbReference type="Pfam" id="PF04437">
    <property type="entry name" value="RINT1_TIP1"/>
    <property type="match status" value="1"/>
</dbReference>
<protein>
    <recommendedName>
        <fullName evidence="4">RINT1-like protein MAG2</fullName>
    </recommendedName>
</protein>
<gene>
    <name evidence="2" type="ORF">SAY87_026333</name>
</gene>
<organism evidence="2 3">
    <name type="scientific">Trapa incisa</name>
    <dbReference type="NCBI Taxonomy" id="236973"/>
    <lineage>
        <taxon>Eukaryota</taxon>
        <taxon>Viridiplantae</taxon>
        <taxon>Streptophyta</taxon>
        <taxon>Embryophyta</taxon>
        <taxon>Tracheophyta</taxon>
        <taxon>Spermatophyta</taxon>
        <taxon>Magnoliopsida</taxon>
        <taxon>eudicotyledons</taxon>
        <taxon>Gunneridae</taxon>
        <taxon>Pentapetalae</taxon>
        <taxon>rosids</taxon>
        <taxon>malvids</taxon>
        <taxon>Myrtales</taxon>
        <taxon>Lythraceae</taxon>
        <taxon>Trapa</taxon>
    </lineage>
</organism>
<reference evidence="2 3" key="1">
    <citation type="journal article" date="2023" name="Hortic Res">
        <title>Pangenome of water caltrop reveals structural variations and asymmetric subgenome divergence after allopolyploidization.</title>
        <authorList>
            <person name="Zhang X."/>
            <person name="Chen Y."/>
            <person name="Wang L."/>
            <person name="Yuan Y."/>
            <person name="Fang M."/>
            <person name="Shi L."/>
            <person name="Lu R."/>
            <person name="Comes H.P."/>
            <person name="Ma Y."/>
            <person name="Chen Y."/>
            <person name="Huang G."/>
            <person name="Zhou Y."/>
            <person name="Zheng Z."/>
            <person name="Qiu Y."/>
        </authorList>
    </citation>
    <scope>NUCLEOTIDE SEQUENCE [LARGE SCALE GENOMIC DNA]</scope>
    <source>
        <tissue evidence="2">Roots</tissue>
    </source>
</reference>
<dbReference type="AlphaFoldDB" id="A0AAN7GJ38"/>
<keyword evidence="3" id="KW-1185">Reference proteome</keyword>
<accession>A0AAN7GJ38</accession>
<dbReference type="PANTHER" id="PTHR13520:SF1">
    <property type="entry name" value="RINT1-LIKE PROTEIN MAG2"/>
    <property type="match status" value="1"/>
</dbReference>
<dbReference type="EMBL" id="JAXIOK010000020">
    <property type="protein sequence ID" value="KAK4747296.1"/>
    <property type="molecule type" value="Genomic_DNA"/>
</dbReference>
<sequence length="807" mass="90766">MLDLPPDQCLNVASATVMAASQALPHTSGLAIPVLSFLNERFHSREDLSQAESMASELEAQCADLDRQLIELNSRLGASLVAYSSFSDGLHSQFGAINTKLTGLRLLTDDSDPKSDGGGKKILGGELPQLAKEVARVETVRAYAETALKLDSMIGDVEEAVSSAMSKNIKKYSSAQVSEEARKLAIKKLGVIEDVINEVTKGRPQWTCLVSAVDHRVDRALAILRPQAVADHRALLSSLGWPPALFALTSSDTDIAKSPSVPNPLFTMQGDLKLQYCENFLSLCNLQQLQSRRKYRQLHDRHREVALQQPLWAIEELVNPIFLSSEHHFAMWTNKPEFIFALVYKVTRDYVDAMDELLQPLVDEANLVGYSCREEWVASMISSLCTYLSKEVFPIYVSQLKEDDLSGVKSQARTSWLHLIDLMISFDKRIKSLIANSGITFSLEEKNQLKLSSLSVFCDRLDWLELWAEVELNDNLDQLKSETSDERSWTNKIQGAVLMSSSEDYPSPAISDCYLRRISAVIDRSRFMPVVSLRSKFLRLVGAPMVQKFLDCLLFRCQEAEGLTALTDDAALIKVANCVNASRYFESVIKEWCEDVFFVEMGQDQLDELGDSSLEGLEGAIFDQEIKKVEEFRTEWAKKISVVILRGFDALARDYLKNRRQWQDQNEEDLSLSKTLVGALDYLQGKTSIIQKNLNGIDFVGVWRTLADGIDELMFTGLLMGNLKFYNSSFKRFRHDTEVLFGIFGSWCLRPEGFFPRISEGLKLLGMDEKQLKVALTEGKKGLRHQGIRHLNVAQAEKIAKNRVFTS</sequence>
<keyword evidence="1" id="KW-0175">Coiled coil</keyword>
<dbReference type="Proteomes" id="UP001345219">
    <property type="component" value="Chromosome 20"/>
</dbReference>
<proteinExistence type="predicted"/>
<evidence type="ECO:0008006" key="4">
    <source>
        <dbReference type="Google" id="ProtNLM"/>
    </source>
</evidence>
<evidence type="ECO:0000313" key="3">
    <source>
        <dbReference type="Proteomes" id="UP001345219"/>
    </source>
</evidence>
<evidence type="ECO:0000256" key="1">
    <source>
        <dbReference type="SAM" id="Coils"/>
    </source>
</evidence>
<evidence type="ECO:0000313" key="2">
    <source>
        <dbReference type="EMBL" id="KAK4747296.1"/>
    </source>
</evidence>
<dbReference type="GO" id="GO:0060628">
    <property type="term" value="P:regulation of ER to Golgi vesicle-mediated transport"/>
    <property type="evidence" value="ECO:0007669"/>
    <property type="project" value="TreeGrafter"/>
</dbReference>
<comment type="caution">
    <text evidence="2">The sequence shown here is derived from an EMBL/GenBank/DDBJ whole genome shotgun (WGS) entry which is preliminary data.</text>
</comment>
<dbReference type="GO" id="GO:0070939">
    <property type="term" value="C:Dsl1/NZR complex"/>
    <property type="evidence" value="ECO:0007669"/>
    <property type="project" value="InterPro"/>
</dbReference>
<feature type="coiled-coil region" evidence="1">
    <location>
        <begin position="48"/>
        <end position="75"/>
    </location>
</feature>
<dbReference type="PROSITE" id="PS51386">
    <property type="entry name" value="RINT1_TIP20"/>
    <property type="match status" value="1"/>
</dbReference>
<dbReference type="InterPro" id="IPR007528">
    <property type="entry name" value="RINT1_Tip20"/>
</dbReference>
<name>A0AAN7GJ38_9MYRT</name>